<evidence type="ECO:0000313" key="2">
    <source>
        <dbReference type="Proteomes" id="UP000215335"/>
    </source>
</evidence>
<dbReference type="STRING" id="543379.A0A232EU26"/>
<comment type="caution">
    <text evidence="1">The sequence shown here is derived from an EMBL/GenBank/DDBJ whole genome shotgun (WGS) entry which is preliminary data.</text>
</comment>
<organism evidence="1 2">
    <name type="scientific">Trichomalopsis sarcophagae</name>
    <dbReference type="NCBI Taxonomy" id="543379"/>
    <lineage>
        <taxon>Eukaryota</taxon>
        <taxon>Metazoa</taxon>
        <taxon>Ecdysozoa</taxon>
        <taxon>Arthropoda</taxon>
        <taxon>Hexapoda</taxon>
        <taxon>Insecta</taxon>
        <taxon>Pterygota</taxon>
        <taxon>Neoptera</taxon>
        <taxon>Endopterygota</taxon>
        <taxon>Hymenoptera</taxon>
        <taxon>Apocrita</taxon>
        <taxon>Proctotrupomorpha</taxon>
        <taxon>Chalcidoidea</taxon>
        <taxon>Pteromalidae</taxon>
        <taxon>Pteromalinae</taxon>
        <taxon>Trichomalopsis</taxon>
    </lineage>
</organism>
<dbReference type="AlphaFoldDB" id="A0A232EU26"/>
<evidence type="ECO:0000313" key="1">
    <source>
        <dbReference type="EMBL" id="OXU21851.1"/>
    </source>
</evidence>
<name>A0A232EU26_9HYME</name>
<proteinExistence type="predicted"/>
<protein>
    <submittedName>
        <fullName evidence="1">Uncharacterized protein</fullName>
    </submittedName>
</protein>
<sequence length="63" mass="7088">MKKMESDIRKEVDDAVKIAKTDNEIPLSELTTDIYAYGIEKEIRNTTPFQPLLHSNLGPAINA</sequence>
<accession>A0A232EU26</accession>
<dbReference type="EMBL" id="NNAY01002187">
    <property type="protein sequence ID" value="OXU21851.1"/>
    <property type="molecule type" value="Genomic_DNA"/>
</dbReference>
<dbReference type="Proteomes" id="UP000215335">
    <property type="component" value="Unassembled WGS sequence"/>
</dbReference>
<reference evidence="1 2" key="1">
    <citation type="journal article" date="2017" name="Curr. Biol.">
        <title>The Evolution of Venom by Co-option of Single-Copy Genes.</title>
        <authorList>
            <person name="Martinson E.O."/>
            <person name="Mrinalini"/>
            <person name="Kelkar Y.D."/>
            <person name="Chang C.H."/>
            <person name="Werren J.H."/>
        </authorList>
    </citation>
    <scope>NUCLEOTIDE SEQUENCE [LARGE SCALE GENOMIC DNA]</scope>
    <source>
        <strain evidence="1 2">Alberta</strain>
        <tissue evidence="1">Whole body</tissue>
    </source>
</reference>
<gene>
    <name evidence="1" type="ORF">TSAR_011873</name>
</gene>
<keyword evidence="2" id="KW-1185">Reference proteome</keyword>